<name>L1NEX1_9BACT</name>
<dbReference type="HOGENOM" id="CLU_170122_0_0_10"/>
<dbReference type="STRING" id="1127699.HMPREF9151_00949"/>
<dbReference type="OrthoDB" id="1072748at2"/>
<feature type="transmembrane region" description="Helical" evidence="1">
    <location>
        <begin position="86"/>
        <end position="108"/>
    </location>
</feature>
<dbReference type="Proteomes" id="UP000010433">
    <property type="component" value="Unassembled WGS sequence"/>
</dbReference>
<proteinExistence type="predicted"/>
<protein>
    <submittedName>
        <fullName evidence="2">Uncharacterized protein</fullName>
    </submittedName>
</protein>
<reference evidence="2 3" key="1">
    <citation type="submission" date="2012-05" db="EMBL/GenBank/DDBJ databases">
        <authorList>
            <person name="Weinstock G."/>
            <person name="Sodergren E."/>
            <person name="Lobos E.A."/>
            <person name="Fulton L."/>
            <person name="Fulton R."/>
            <person name="Courtney L."/>
            <person name="Fronick C."/>
            <person name="O'Laughlin M."/>
            <person name="Godfrey J."/>
            <person name="Wilson R.M."/>
            <person name="Miner T."/>
            <person name="Farmer C."/>
            <person name="Delehaunty K."/>
            <person name="Cordes M."/>
            <person name="Minx P."/>
            <person name="Tomlinson C."/>
            <person name="Chen J."/>
            <person name="Wollam A."/>
            <person name="Pepin K.H."/>
            <person name="Bhonagiri V."/>
            <person name="Zhang X."/>
            <person name="Suruliraj S."/>
            <person name="Warren W."/>
            <person name="Mitreva M."/>
            <person name="Mardis E.R."/>
            <person name="Wilson R.K."/>
        </authorList>
    </citation>
    <scope>NUCLEOTIDE SEQUENCE [LARGE SCALE GENOMIC DNA]</scope>
    <source>
        <strain evidence="2 3">F0055</strain>
    </source>
</reference>
<keyword evidence="1" id="KW-0812">Transmembrane</keyword>
<gene>
    <name evidence="2" type="ORF">HMPREF9151_00949</name>
</gene>
<accession>L1NEX1</accession>
<comment type="caution">
    <text evidence="2">The sequence shown here is derived from an EMBL/GenBank/DDBJ whole genome shotgun (WGS) entry which is preliminary data.</text>
</comment>
<feature type="transmembrane region" description="Helical" evidence="1">
    <location>
        <begin position="61"/>
        <end position="80"/>
    </location>
</feature>
<keyword evidence="1" id="KW-0472">Membrane</keyword>
<feature type="transmembrane region" description="Helical" evidence="1">
    <location>
        <begin position="29"/>
        <end position="49"/>
    </location>
</feature>
<keyword evidence="3" id="KW-1185">Reference proteome</keyword>
<evidence type="ECO:0000313" key="3">
    <source>
        <dbReference type="Proteomes" id="UP000010433"/>
    </source>
</evidence>
<keyword evidence="1" id="KW-1133">Transmembrane helix</keyword>
<sequence>MKKFIWVGLVACIFNLLAALLISTYTFQHMGLTSMVIVLSIVLCCLTYYLKINETYRTTLLMIFSGIGIFEYISGWFAPARWQDNLWLIIVLLITALELLLLFFATYYSRKK</sequence>
<dbReference type="PATRIC" id="fig|1127699.3.peg.873"/>
<dbReference type="EMBL" id="AMEP01000064">
    <property type="protein sequence ID" value="EKY01810.1"/>
    <property type="molecule type" value="Genomic_DNA"/>
</dbReference>
<organism evidence="2 3">
    <name type="scientific">Hoylesella saccharolytica F0055</name>
    <dbReference type="NCBI Taxonomy" id="1127699"/>
    <lineage>
        <taxon>Bacteria</taxon>
        <taxon>Pseudomonadati</taxon>
        <taxon>Bacteroidota</taxon>
        <taxon>Bacteroidia</taxon>
        <taxon>Bacteroidales</taxon>
        <taxon>Prevotellaceae</taxon>
        <taxon>Hoylesella</taxon>
    </lineage>
</organism>
<dbReference type="RefSeq" id="WP_009162164.1">
    <property type="nucleotide sequence ID" value="NZ_KB290984.1"/>
</dbReference>
<evidence type="ECO:0000256" key="1">
    <source>
        <dbReference type="SAM" id="Phobius"/>
    </source>
</evidence>
<evidence type="ECO:0000313" key="2">
    <source>
        <dbReference type="EMBL" id="EKY01810.1"/>
    </source>
</evidence>
<dbReference type="AlphaFoldDB" id="L1NEX1"/>